<name>A0ABS6C8X4_9ACTN</name>
<evidence type="ECO:0000256" key="4">
    <source>
        <dbReference type="ARBA" id="ARBA00022692"/>
    </source>
</evidence>
<evidence type="ECO:0000256" key="6">
    <source>
        <dbReference type="ARBA" id="ARBA00023136"/>
    </source>
</evidence>
<feature type="transmembrane region" description="Helical" evidence="7">
    <location>
        <begin position="231"/>
        <end position="250"/>
    </location>
</feature>
<evidence type="ECO:0000256" key="2">
    <source>
        <dbReference type="ARBA" id="ARBA00010157"/>
    </source>
</evidence>
<feature type="transmembrane region" description="Helical" evidence="7">
    <location>
        <begin position="180"/>
        <end position="200"/>
    </location>
</feature>
<evidence type="ECO:0000259" key="8">
    <source>
        <dbReference type="PROSITE" id="PS50156"/>
    </source>
</evidence>
<feature type="transmembrane region" description="Helical" evidence="7">
    <location>
        <begin position="565"/>
        <end position="586"/>
    </location>
</feature>
<organism evidence="9 10">
    <name type="scientific">Streptomyces niphimycinicus</name>
    <dbReference type="NCBI Taxonomy" id="2842201"/>
    <lineage>
        <taxon>Bacteria</taxon>
        <taxon>Bacillati</taxon>
        <taxon>Actinomycetota</taxon>
        <taxon>Actinomycetes</taxon>
        <taxon>Kitasatosporales</taxon>
        <taxon>Streptomycetaceae</taxon>
        <taxon>Streptomyces</taxon>
    </lineage>
</organism>
<feature type="transmembrane region" description="Helical" evidence="7">
    <location>
        <begin position="310"/>
        <end position="331"/>
    </location>
</feature>
<evidence type="ECO:0000256" key="1">
    <source>
        <dbReference type="ARBA" id="ARBA00004651"/>
    </source>
</evidence>
<protein>
    <submittedName>
        <fullName evidence="9">MMPL family transporter</fullName>
    </submittedName>
</protein>
<evidence type="ECO:0000256" key="5">
    <source>
        <dbReference type="ARBA" id="ARBA00022989"/>
    </source>
</evidence>
<comment type="similarity">
    <text evidence="2">Belongs to the resistance-nodulation-cell division (RND) (TC 2.A.6) family. MmpL subfamily.</text>
</comment>
<feature type="domain" description="SSD" evidence="8">
    <location>
        <begin position="203"/>
        <end position="329"/>
    </location>
</feature>
<evidence type="ECO:0000313" key="10">
    <source>
        <dbReference type="Proteomes" id="UP000720508"/>
    </source>
</evidence>
<feature type="transmembrane region" description="Helical" evidence="7">
    <location>
        <begin position="207"/>
        <end position="225"/>
    </location>
</feature>
<dbReference type="PANTHER" id="PTHR33406:SF11">
    <property type="entry name" value="MEMBRANE PROTEIN SCO6666-RELATED"/>
    <property type="match status" value="1"/>
</dbReference>
<comment type="subcellular location">
    <subcellularLocation>
        <location evidence="1">Cell membrane</location>
        <topology evidence="1">Multi-pass membrane protein</topology>
    </subcellularLocation>
</comment>
<dbReference type="InterPro" id="IPR050545">
    <property type="entry name" value="Mycobact_MmpL"/>
</dbReference>
<feature type="transmembrane region" description="Helical" evidence="7">
    <location>
        <begin position="598"/>
        <end position="617"/>
    </location>
</feature>
<feature type="transmembrane region" description="Helical" evidence="7">
    <location>
        <begin position="679"/>
        <end position="702"/>
    </location>
</feature>
<comment type="caution">
    <text evidence="9">The sequence shown here is derived from an EMBL/GenBank/DDBJ whole genome shotgun (WGS) entry which is preliminary data.</text>
</comment>
<reference evidence="9 10" key="1">
    <citation type="submission" date="2021-06" db="EMBL/GenBank/DDBJ databases">
        <authorList>
            <person name="Pan X."/>
        </authorList>
    </citation>
    <scope>NUCLEOTIDE SEQUENCE [LARGE SCALE GENOMIC DNA]</scope>
    <source>
        <strain evidence="9 10">4503</strain>
    </source>
</reference>
<dbReference type="InterPro" id="IPR004869">
    <property type="entry name" value="MMPL_dom"/>
</dbReference>
<dbReference type="InterPro" id="IPR000731">
    <property type="entry name" value="SSD"/>
</dbReference>
<sequence length="752" mass="77394">MATFLYRIGRWAFRRRRLVGGLWLGALVLALAAAAMAPEGEEEDLSMPGTESQKAFDLLDERFPESNSQGAEARLVFRAPDGQRVTARENKAAVQDTLGSLDGGDQVASATDPFESGEVSEDGTIAFSTITYTEGAVDLTESTKSALEDAADKARDAGLTVEVGGSALDSEEEPGGTTELIGVAVAAVVLVLALGSLVAAGLSLLTALLGVAIAFGLVSALAAPLGLTSTVAILALMLGLAVGIDYALFITSRFRDECAQGSEPEEAAGRAVGTAGSAVVFAGATVFIALVGLGVVGIPELTKMGMGGAGAVALAVLVALTLVPALFGLFGRRILPRALRKATSDRWSGSERQHAAPTAAGRAGLSTRWARFVLRRPVAVLMVAGLGLGAVALPALSLELGLPGDESKSVETTQRRAYDLLSEGFGPGFNGPLTVVVDTSKSADTRAVTNQVVKTVRGLDGVASVGDPVLSRTKDTAVLTAVPKTAPNSGETKDLVNAIRGAVSGVEADTGATILVTGNTAMNIDISEAMSDALIPYLTVVIGLAVLLLLVVFRSVLVPVKAALGFLLSVGAAFGVLVAVFQWGWAADLLGIEQTGPVMSLMPILIIGIVFGLAMDYEVFLLTRMREAHVHGASPGEAIVGGFRHSGRVVAAAAIIMISVFAGFVGMSSPTIQTMGVGLAAAVLFDAFVVRMAIVPAVLALLGHRAWWLPRILDRVLPNVDIEGEALTKHVPASATVPDTAVPPLPAGRYQG</sequence>
<keyword evidence="10" id="KW-1185">Reference proteome</keyword>
<feature type="transmembrane region" description="Helical" evidence="7">
    <location>
        <begin position="649"/>
        <end position="667"/>
    </location>
</feature>
<feature type="transmembrane region" description="Helical" evidence="7">
    <location>
        <begin position="378"/>
        <end position="398"/>
    </location>
</feature>
<feature type="transmembrane region" description="Helical" evidence="7">
    <location>
        <begin position="271"/>
        <end position="298"/>
    </location>
</feature>
<dbReference type="PANTHER" id="PTHR33406">
    <property type="entry name" value="MEMBRANE PROTEIN MJ1562-RELATED"/>
    <property type="match status" value="1"/>
</dbReference>
<evidence type="ECO:0000313" key="9">
    <source>
        <dbReference type="EMBL" id="MBU3863265.1"/>
    </source>
</evidence>
<keyword evidence="5 7" id="KW-1133">Transmembrane helix</keyword>
<evidence type="ECO:0000256" key="7">
    <source>
        <dbReference type="SAM" id="Phobius"/>
    </source>
</evidence>
<feature type="domain" description="SSD" evidence="8">
    <location>
        <begin position="536"/>
        <end position="701"/>
    </location>
</feature>
<dbReference type="EMBL" id="JAHLEM010000032">
    <property type="protein sequence ID" value="MBU3863265.1"/>
    <property type="molecule type" value="Genomic_DNA"/>
</dbReference>
<dbReference type="PROSITE" id="PS50156">
    <property type="entry name" value="SSD"/>
    <property type="match status" value="2"/>
</dbReference>
<proteinExistence type="inferred from homology"/>
<dbReference type="Pfam" id="PF03176">
    <property type="entry name" value="MMPL"/>
    <property type="match status" value="2"/>
</dbReference>
<feature type="transmembrane region" description="Helical" evidence="7">
    <location>
        <begin position="534"/>
        <end position="553"/>
    </location>
</feature>
<keyword evidence="4 7" id="KW-0812">Transmembrane</keyword>
<keyword evidence="6 7" id="KW-0472">Membrane</keyword>
<gene>
    <name evidence="9" type="ORF">KN815_03910</name>
</gene>
<keyword evidence="3" id="KW-1003">Cell membrane</keyword>
<dbReference type="RefSeq" id="WP_216340190.1">
    <property type="nucleotide sequence ID" value="NZ_JAHLEM010000032.1"/>
</dbReference>
<dbReference type="Proteomes" id="UP000720508">
    <property type="component" value="Unassembled WGS sequence"/>
</dbReference>
<accession>A0ABS6C8X4</accession>
<evidence type="ECO:0000256" key="3">
    <source>
        <dbReference type="ARBA" id="ARBA00022475"/>
    </source>
</evidence>